<evidence type="ECO:0000256" key="2">
    <source>
        <dbReference type="ARBA" id="ARBA00023015"/>
    </source>
</evidence>
<proteinExistence type="predicted"/>
<dbReference type="PANTHER" id="PTHR31391:SF121">
    <property type="entry name" value="B3 DOMAIN-CONTAINING PROTEIN OS08G0325100-RELATED"/>
    <property type="match status" value="1"/>
</dbReference>
<dbReference type="Pfam" id="PF02362">
    <property type="entry name" value="B3"/>
    <property type="match status" value="2"/>
</dbReference>
<accession>A0A8T0MHW2</accession>
<dbReference type="InterPro" id="IPR044837">
    <property type="entry name" value="REM16-like"/>
</dbReference>
<dbReference type="CDD" id="cd10017">
    <property type="entry name" value="B3_DNA"/>
    <property type="match status" value="2"/>
</dbReference>
<feature type="region of interest" description="Disordered" evidence="6">
    <location>
        <begin position="174"/>
        <end position="194"/>
    </location>
</feature>
<evidence type="ECO:0000313" key="9">
    <source>
        <dbReference type="Proteomes" id="UP000823388"/>
    </source>
</evidence>
<evidence type="ECO:0000256" key="5">
    <source>
        <dbReference type="ARBA" id="ARBA00023242"/>
    </source>
</evidence>
<keyword evidence="3" id="KW-0238">DNA-binding</keyword>
<evidence type="ECO:0000256" key="3">
    <source>
        <dbReference type="ARBA" id="ARBA00023125"/>
    </source>
</evidence>
<name>A0A8T0MHW2_PANVG</name>
<feature type="domain" description="TF-B3" evidence="7">
    <location>
        <begin position="271"/>
        <end position="332"/>
    </location>
</feature>
<evidence type="ECO:0000256" key="4">
    <source>
        <dbReference type="ARBA" id="ARBA00023163"/>
    </source>
</evidence>
<comment type="caution">
    <text evidence="8">The sequence shown here is derived from an EMBL/GenBank/DDBJ whole genome shotgun (WGS) entry which is preliminary data.</text>
</comment>
<keyword evidence="2" id="KW-0805">Transcription regulation</keyword>
<dbReference type="InterPro" id="IPR015300">
    <property type="entry name" value="DNA-bd_pseudobarrel_sf"/>
</dbReference>
<dbReference type="EMBL" id="CM029054">
    <property type="protein sequence ID" value="KAG2536575.1"/>
    <property type="molecule type" value="Genomic_DNA"/>
</dbReference>
<dbReference type="PROSITE" id="PS50863">
    <property type="entry name" value="B3"/>
    <property type="match status" value="2"/>
</dbReference>
<dbReference type="SMART" id="SM01019">
    <property type="entry name" value="B3"/>
    <property type="match status" value="2"/>
</dbReference>
<evidence type="ECO:0000259" key="7">
    <source>
        <dbReference type="PROSITE" id="PS50863"/>
    </source>
</evidence>
<keyword evidence="4" id="KW-0804">Transcription</keyword>
<feature type="compositionally biased region" description="Low complexity" evidence="6">
    <location>
        <begin position="176"/>
        <end position="190"/>
    </location>
</feature>
<dbReference type="OrthoDB" id="1666376at2759"/>
<reference evidence="8" key="1">
    <citation type="submission" date="2020-05" db="EMBL/GenBank/DDBJ databases">
        <title>WGS assembly of Panicum virgatum.</title>
        <authorList>
            <person name="Lovell J.T."/>
            <person name="Jenkins J."/>
            <person name="Shu S."/>
            <person name="Juenger T.E."/>
            <person name="Schmutz J."/>
        </authorList>
    </citation>
    <scope>NUCLEOTIDE SEQUENCE</scope>
    <source>
        <strain evidence="8">AP13</strain>
    </source>
</reference>
<protein>
    <recommendedName>
        <fullName evidence="7">TF-B3 domain-containing protein</fullName>
    </recommendedName>
</protein>
<evidence type="ECO:0000256" key="6">
    <source>
        <dbReference type="SAM" id="MobiDB-lite"/>
    </source>
</evidence>
<dbReference type="GO" id="GO:0003677">
    <property type="term" value="F:DNA binding"/>
    <property type="evidence" value="ECO:0007669"/>
    <property type="project" value="UniProtKB-KW"/>
</dbReference>
<sequence>MRKPSNGCKERGACHFWNAYTDDQDKHFFKVLVGDFHKKLVLPDKLALHFRGKKARSIKLESRSGHTFNVQVAKNSGRLELQSGWESFVSAHGLKMMDFLVFKYDEISQMKVLIFDPTGCEKVPPCFVTENAISGRQMKEESIGTSSNYTNLPMKTPLVKKKARKQRDGCKIANISSSCSPSESSGGSASSDEHELHSVPSCILPRGTSLTNVQKKQLKEKVGAICSEIPIYGCVMKKSNVYGEQQCMGFSGEYSEACLPFRERTLMLHCHGKSWEVMCRVQVRRGRRNFHNLCKGWKRFVRDNNLRLGDLCLFEPLETKKYTMNVHIVREKHWSQLL</sequence>
<dbReference type="PANTHER" id="PTHR31391">
    <property type="entry name" value="B3 DOMAIN-CONTAINING PROTEIN OS11G0197600-RELATED"/>
    <property type="match status" value="1"/>
</dbReference>
<dbReference type="AlphaFoldDB" id="A0A8T0MHW2"/>
<dbReference type="GO" id="GO:0005634">
    <property type="term" value="C:nucleus"/>
    <property type="evidence" value="ECO:0007669"/>
    <property type="project" value="UniProtKB-SubCell"/>
</dbReference>
<dbReference type="Gene3D" id="2.40.330.10">
    <property type="entry name" value="DNA-binding pseudobarrel domain"/>
    <property type="match status" value="2"/>
</dbReference>
<keyword evidence="9" id="KW-1185">Reference proteome</keyword>
<feature type="domain" description="TF-B3" evidence="7">
    <location>
        <begin position="25"/>
        <end position="118"/>
    </location>
</feature>
<gene>
    <name evidence="8" type="ORF">PVAP13_9NG197400</name>
</gene>
<dbReference type="SUPFAM" id="SSF101936">
    <property type="entry name" value="DNA-binding pseudobarrel domain"/>
    <property type="match status" value="2"/>
</dbReference>
<evidence type="ECO:0000256" key="1">
    <source>
        <dbReference type="ARBA" id="ARBA00004123"/>
    </source>
</evidence>
<keyword evidence="5" id="KW-0539">Nucleus</keyword>
<evidence type="ECO:0000313" key="8">
    <source>
        <dbReference type="EMBL" id="KAG2536575.1"/>
    </source>
</evidence>
<comment type="subcellular location">
    <subcellularLocation>
        <location evidence="1">Nucleus</location>
    </subcellularLocation>
</comment>
<dbReference type="InterPro" id="IPR003340">
    <property type="entry name" value="B3_DNA-bd"/>
</dbReference>
<dbReference type="Proteomes" id="UP000823388">
    <property type="component" value="Chromosome 9N"/>
</dbReference>
<organism evidence="8 9">
    <name type="scientific">Panicum virgatum</name>
    <name type="common">Blackwell switchgrass</name>
    <dbReference type="NCBI Taxonomy" id="38727"/>
    <lineage>
        <taxon>Eukaryota</taxon>
        <taxon>Viridiplantae</taxon>
        <taxon>Streptophyta</taxon>
        <taxon>Embryophyta</taxon>
        <taxon>Tracheophyta</taxon>
        <taxon>Spermatophyta</taxon>
        <taxon>Magnoliopsida</taxon>
        <taxon>Liliopsida</taxon>
        <taxon>Poales</taxon>
        <taxon>Poaceae</taxon>
        <taxon>PACMAD clade</taxon>
        <taxon>Panicoideae</taxon>
        <taxon>Panicodae</taxon>
        <taxon>Paniceae</taxon>
        <taxon>Panicinae</taxon>
        <taxon>Panicum</taxon>
        <taxon>Panicum sect. Hiantes</taxon>
    </lineage>
</organism>